<protein>
    <recommendedName>
        <fullName evidence="4">AbiEi antitoxin C-terminal domain-containing protein</fullName>
    </recommendedName>
</protein>
<organism evidence="2 3">
    <name type="scientific">Micrococcus lylae</name>
    <dbReference type="NCBI Taxonomy" id="1273"/>
    <lineage>
        <taxon>Bacteria</taxon>
        <taxon>Bacillati</taxon>
        <taxon>Actinomycetota</taxon>
        <taxon>Actinomycetes</taxon>
        <taxon>Micrococcales</taxon>
        <taxon>Micrococcaceae</taxon>
        <taxon>Micrococcus</taxon>
    </lineage>
</organism>
<evidence type="ECO:0000256" key="1">
    <source>
        <dbReference type="SAM" id="Phobius"/>
    </source>
</evidence>
<evidence type="ECO:0000313" key="2">
    <source>
        <dbReference type="EMBL" id="SJN16585.1"/>
    </source>
</evidence>
<dbReference type="Proteomes" id="UP000196230">
    <property type="component" value="Unassembled WGS sequence"/>
</dbReference>
<keyword evidence="1" id="KW-1133">Transmembrane helix</keyword>
<keyword evidence="1" id="KW-0472">Membrane</keyword>
<sequence>MDAMRSSAADAPVPLTAAVPGPIPAPPTDRTVTTEVWAAGPEFADAELQTLVSAGALHHLLGRVYAPADRPVDPRMRADAVWLVAGPLLTAGWTAMGLTAAWLHAGGPLPRTLHIAVAHYHRPPPARDHGPGWTFTQADVAAVGGSAAPAEADVVLLGPVRVTTVGRTVEDLLLADGSQEGRAAARLIARFGAEGLVERLAPPRRRPGIVRARRRLAELLS</sequence>
<keyword evidence="1" id="KW-0812">Transmembrane</keyword>
<evidence type="ECO:0008006" key="4">
    <source>
        <dbReference type="Google" id="ProtNLM"/>
    </source>
</evidence>
<feature type="transmembrane region" description="Helical" evidence="1">
    <location>
        <begin position="80"/>
        <end position="103"/>
    </location>
</feature>
<reference evidence="2 3" key="1">
    <citation type="submission" date="2017-02" db="EMBL/GenBank/DDBJ databases">
        <authorList>
            <person name="Peterson S.W."/>
        </authorList>
    </citation>
    <scope>NUCLEOTIDE SEQUENCE [LARGE SCALE GENOMIC DNA]</scope>
    <source>
        <strain evidence="2 3">2B3F</strain>
    </source>
</reference>
<evidence type="ECO:0000313" key="3">
    <source>
        <dbReference type="Proteomes" id="UP000196230"/>
    </source>
</evidence>
<dbReference type="EMBL" id="FUKP01000007">
    <property type="protein sequence ID" value="SJN16585.1"/>
    <property type="molecule type" value="Genomic_DNA"/>
</dbReference>
<accession>A0A1R4I9R1</accession>
<proteinExistence type="predicted"/>
<gene>
    <name evidence="2" type="ORF">FM125_00980</name>
</gene>
<name>A0A1R4I9R1_9MICC</name>
<dbReference type="AlphaFoldDB" id="A0A1R4I9R1"/>